<evidence type="ECO:0000256" key="1">
    <source>
        <dbReference type="ARBA" id="ARBA00038494"/>
    </source>
</evidence>
<evidence type="ECO:0000259" key="2">
    <source>
        <dbReference type="Pfam" id="PF00535"/>
    </source>
</evidence>
<dbReference type="CDD" id="cd02511">
    <property type="entry name" value="Beta4Glucosyltransferase"/>
    <property type="match status" value="1"/>
</dbReference>
<dbReference type="GO" id="GO:0016740">
    <property type="term" value="F:transferase activity"/>
    <property type="evidence" value="ECO:0007669"/>
    <property type="project" value="UniProtKB-KW"/>
</dbReference>
<accession>A0A5C6CUD1</accession>
<comment type="caution">
    <text evidence="3">The sequence shown here is derived from an EMBL/GenBank/DDBJ whole genome shotgun (WGS) entry which is preliminary data.</text>
</comment>
<keyword evidence="3" id="KW-0808">Transferase</keyword>
<dbReference type="Proteomes" id="UP000318437">
    <property type="component" value="Unassembled WGS sequence"/>
</dbReference>
<dbReference type="RefSeq" id="WP_146449376.1">
    <property type="nucleotide sequence ID" value="NZ_SJPS01000002.1"/>
</dbReference>
<dbReference type="EMBL" id="SJPS01000002">
    <property type="protein sequence ID" value="TWU28180.1"/>
    <property type="molecule type" value="Genomic_DNA"/>
</dbReference>
<feature type="domain" description="Glycosyltransferase 2-like" evidence="2">
    <location>
        <begin position="10"/>
        <end position="143"/>
    </location>
</feature>
<protein>
    <submittedName>
        <fullName evidence="3">Glycosyl transferase family 2</fullName>
    </submittedName>
</protein>
<dbReference type="InterPro" id="IPR029044">
    <property type="entry name" value="Nucleotide-diphossugar_trans"/>
</dbReference>
<dbReference type="Gene3D" id="3.90.550.10">
    <property type="entry name" value="Spore Coat Polysaccharide Biosynthesis Protein SpsA, Chain A"/>
    <property type="match status" value="1"/>
</dbReference>
<dbReference type="OrthoDB" id="9815923at2"/>
<dbReference type="AlphaFoldDB" id="A0A5C6CUD1"/>
<gene>
    <name evidence="3" type="ORF">Pla144_14670</name>
</gene>
<dbReference type="SUPFAM" id="SSF53448">
    <property type="entry name" value="Nucleotide-diphospho-sugar transferases"/>
    <property type="match status" value="1"/>
</dbReference>
<dbReference type="PANTHER" id="PTHR43630">
    <property type="entry name" value="POLY-BETA-1,6-N-ACETYL-D-GLUCOSAMINE SYNTHASE"/>
    <property type="match status" value="1"/>
</dbReference>
<comment type="similarity">
    <text evidence="1">Belongs to the glycosyltransferase 2 family. WaaE/KdtX subfamily.</text>
</comment>
<keyword evidence="4" id="KW-1185">Reference proteome</keyword>
<name>A0A5C6CUD1_9BACT</name>
<reference evidence="3 4" key="1">
    <citation type="submission" date="2019-02" db="EMBL/GenBank/DDBJ databases">
        <title>Deep-cultivation of Planctomycetes and their phenomic and genomic characterization uncovers novel biology.</title>
        <authorList>
            <person name="Wiegand S."/>
            <person name="Jogler M."/>
            <person name="Boedeker C."/>
            <person name="Pinto D."/>
            <person name="Vollmers J."/>
            <person name="Rivas-Marin E."/>
            <person name="Kohn T."/>
            <person name="Peeters S.H."/>
            <person name="Heuer A."/>
            <person name="Rast P."/>
            <person name="Oberbeckmann S."/>
            <person name="Bunk B."/>
            <person name="Jeske O."/>
            <person name="Meyerdierks A."/>
            <person name="Storesund J.E."/>
            <person name="Kallscheuer N."/>
            <person name="Luecker S."/>
            <person name="Lage O.M."/>
            <person name="Pohl T."/>
            <person name="Merkel B.J."/>
            <person name="Hornburger P."/>
            <person name="Mueller R.-W."/>
            <person name="Bruemmer F."/>
            <person name="Labrenz M."/>
            <person name="Spormann A.M."/>
            <person name="Op Den Camp H."/>
            <person name="Overmann J."/>
            <person name="Amann R."/>
            <person name="Jetten M.S.M."/>
            <person name="Mascher T."/>
            <person name="Medema M.H."/>
            <person name="Devos D.P."/>
            <person name="Kaster A.-K."/>
            <person name="Ovreas L."/>
            <person name="Rohde M."/>
            <person name="Galperin M.Y."/>
            <person name="Jogler C."/>
        </authorList>
    </citation>
    <scope>NUCLEOTIDE SEQUENCE [LARGE SCALE GENOMIC DNA]</scope>
    <source>
        <strain evidence="3 4">Pla144</strain>
    </source>
</reference>
<dbReference type="Pfam" id="PF00535">
    <property type="entry name" value="Glycos_transf_2"/>
    <property type="match status" value="1"/>
</dbReference>
<evidence type="ECO:0000313" key="4">
    <source>
        <dbReference type="Proteomes" id="UP000318437"/>
    </source>
</evidence>
<evidence type="ECO:0000313" key="3">
    <source>
        <dbReference type="EMBL" id="TWU28180.1"/>
    </source>
</evidence>
<proteinExistence type="inferred from homology"/>
<organism evidence="3 4">
    <name type="scientific">Bythopirellula polymerisocia</name>
    <dbReference type="NCBI Taxonomy" id="2528003"/>
    <lineage>
        <taxon>Bacteria</taxon>
        <taxon>Pseudomonadati</taxon>
        <taxon>Planctomycetota</taxon>
        <taxon>Planctomycetia</taxon>
        <taxon>Pirellulales</taxon>
        <taxon>Lacipirellulaceae</taxon>
        <taxon>Bythopirellula</taxon>
    </lineage>
</organism>
<dbReference type="InterPro" id="IPR001173">
    <property type="entry name" value="Glyco_trans_2-like"/>
</dbReference>
<dbReference type="PANTHER" id="PTHR43630:SF2">
    <property type="entry name" value="GLYCOSYLTRANSFERASE"/>
    <property type="match status" value="1"/>
</dbReference>
<sequence length="273" mass="31212">MTESSRIPVSVYIIAKNEADRIGRAIRSVCDWVDEVIVVESGSDDDTAQVAEQAGARVMHNPWSGYGPQKRFAEDQCRNGWLLMLDADEEVSPALASEIQEIFRLPVNVDAFWMQVTDMLPGEDRPKWFAYSYTILRLYNRQRGRCSNHAYQDRVEIAGNNLGELSGRIWHHSFRSWEATVAKLNFYSSQVARDRVHRRMPMLGLRLFTEFPLQFLKCYFGRRFCLRGSMGLAMSITVAYLNLLRLLKTAEAKRQLTREESATQSSSDLTAAA</sequence>